<feature type="compositionally biased region" description="Polar residues" evidence="6">
    <location>
        <begin position="256"/>
        <end position="284"/>
    </location>
</feature>
<feature type="compositionally biased region" description="Polar residues" evidence="6">
    <location>
        <begin position="112"/>
        <end position="145"/>
    </location>
</feature>
<dbReference type="EMBL" id="KZ679127">
    <property type="protein sequence ID" value="PTB80050.1"/>
    <property type="molecule type" value="Genomic_DNA"/>
</dbReference>
<dbReference type="GO" id="GO:0005634">
    <property type="term" value="C:nucleus"/>
    <property type="evidence" value="ECO:0007669"/>
    <property type="project" value="TreeGrafter"/>
</dbReference>
<keyword evidence="5" id="KW-0067">ATP-binding</keyword>
<organism evidence="8 9">
    <name type="scientific">Trichoderma longibrachiatum ATCC 18648</name>
    <dbReference type="NCBI Taxonomy" id="983965"/>
    <lineage>
        <taxon>Eukaryota</taxon>
        <taxon>Fungi</taxon>
        <taxon>Dikarya</taxon>
        <taxon>Ascomycota</taxon>
        <taxon>Pezizomycotina</taxon>
        <taxon>Sordariomycetes</taxon>
        <taxon>Hypocreomycetidae</taxon>
        <taxon>Hypocreales</taxon>
        <taxon>Hypocreaceae</taxon>
        <taxon>Trichoderma</taxon>
    </lineage>
</organism>
<evidence type="ECO:0000313" key="8">
    <source>
        <dbReference type="EMBL" id="PTB80050.1"/>
    </source>
</evidence>
<evidence type="ECO:0000256" key="2">
    <source>
        <dbReference type="ARBA" id="ARBA00022679"/>
    </source>
</evidence>
<keyword evidence="1" id="KW-0723">Serine/threonine-protein kinase</keyword>
<dbReference type="InterPro" id="IPR011009">
    <property type="entry name" value="Kinase-like_dom_sf"/>
</dbReference>
<keyword evidence="9" id="KW-1185">Reference proteome</keyword>
<sequence length="801" mass="86984">MALSAARPGMLAAAPASAPVAPVPAPEVPPALPPPSIQSAFCGTHDASFPRHCNPDLPSRQPTIDLSEPILEGDETESEGPIEPVTPTSGRQSQDFTSLRNAHDQDQDDRSSFNTQSDHALHQQQPAGAVTSATKTAVLPSSSHKTAPVEASAAAALNPAPAARPTSSSLLSPASAAFPDSAARPRTASSSELARTNSNSNRTFTDLTPTSSRPSIQEPPPPSRRSARLSTSSIKSTMTNFFRRPGAQDAPVFESGSPTPSESSYLHRPFSSTVRPATRSSRFSLTRPSNNTTRSNSPPSPTMAASFDGTQADKASLADEDLLSEAEIKKKNRASTGLSLRGRAVNFVGTTVSRTTGRPKAASRRANSFDAGSRGPTPHQHANAKPTDQPYPPERLPWALPPDVGTGAKARRMSLSLPDDFNVDVAVLQDEFEYQSKLLGRHGKHLGKGAASKVSLMVRKGFPTEMYAVKEFRSKSSRESKEDYDKKIKSEFSIGKSLHHPNIVETIRLCTDHGRWNHVMEYCSEGDLFSLVQKGHLKGEAKLKDRLCLFKQLIQGVNYLHANGIAHRDIKLENLLITKDSKLKITDFGVSEVFCGTHPGLRESGGQCGKNMGEIRLCSPGLCGSEPYIAPEVLLKKGPYDPRALDVWSTAIVMIYMTFGGAIWSRAEAGNLHYDKLVAGWNKWNKKHQGEENATITDTDYPYCQALDIGVNPPALRRILLQMLNPDPNSRISIYEVINNRWVKNIECCQVESYDDPKQTIDVTKKDYGGKSGSKIFCHNHLPPKTYGSHSLGKMPGQPGY</sequence>
<feature type="compositionally biased region" description="Low complexity" evidence="6">
    <location>
        <begin position="148"/>
        <end position="186"/>
    </location>
</feature>
<evidence type="ECO:0000256" key="4">
    <source>
        <dbReference type="ARBA" id="ARBA00022777"/>
    </source>
</evidence>
<reference evidence="8 9" key="1">
    <citation type="submission" date="2016-07" db="EMBL/GenBank/DDBJ databases">
        <title>Multiple horizontal gene transfer events from other fungi enriched the ability of initially mycotrophic Trichoderma (Ascomycota) to feed on dead plant biomass.</title>
        <authorList>
            <consortium name="DOE Joint Genome Institute"/>
            <person name="Aerts A."/>
            <person name="Atanasova L."/>
            <person name="Chenthamara K."/>
            <person name="Zhang J."/>
            <person name="Grujic M."/>
            <person name="Henrissat B."/>
            <person name="Kuo A."/>
            <person name="Salamov A."/>
            <person name="Lipzen A."/>
            <person name="Labutti K."/>
            <person name="Barry K."/>
            <person name="Miao Y."/>
            <person name="Rahimi M.J."/>
            <person name="Shen Q."/>
            <person name="Grigoriev I.V."/>
            <person name="Kubicek C.P."/>
            <person name="Druzhinina I.S."/>
        </authorList>
    </citation>
    <scope>NUCLEOTIDE SEQUENCE [LARGE SCALE GENOMIC DNA]</scope>
    <source>
        <strain evidence="8 9">ATCC 18648</strain>
    </source>
</reference>
<dbReference type="OrthoDB" id="4062651at2759"/>
<feature type="region of interest" description="Disordered" evidence="6">
    <location>
        <begin position="1"/>
        <end position="231"/>
    </location>
</feature>
<dbReference type="Proteomes" id="UP000240760">
    <property type="component" value="Unassembled WGS sequence"/>
</dbReference>
<dbReference type="STRING" id="983965.A0A2T4CET5"/>
<feature type="compositionally biased region" description="Low complexity" evidence="6">
    <location>
        <begin position="1"/>
        <end position="20"/>
    </location>
</feature>
<evidence type="ECO:0000256" key="5">
    <source>
        <dbReference type="ARBA" id="ARBA00022840"/>
    </source>
</evidence>
<gene>
    <name evidence="8" type="ORF">M440DRAFT_1449762</name>
</gene>
<dbReference type="PROSITE" id="PS00108">
    <property type="entry name" value="PROTEIN_KINASE_ST"/>
    <property type="match status" value="1"/>
</dbReference>
<feature type="compositionally biased region" description="Low complexity" evidence="6">
    <location>
        <begin position="286"/>
        <end position="297"/>
    </location>
</feature>
<evidence type="ECO:0000256" key="1">
    <source>
        <dbReference type="ARBA" id="ARBA00022527"/>
    </source>
</evidence>
<feature type="compositionally biased region" description="Pro residues" evidence="6">
    <location>
        <begin position="21"/>
        <end position="36"/>
    </location>
</feature>
<feature type="region of interest" description="Disordered" evidence="6">
    <location>
        <begin position="350"/>
        <end position="396"/>
    </location>
</feature>
<keyword evidence="3" id="KW-0547">Nucleotide-binding</keyword>
<evidence type="ECO:0000313" key="9">
    <source>
        <dbReference type="Proteomes" id="UP000240760"/>
    </source>
</evidence>
<feature type="compositionally biased region" description="Polar residues" evidence="6">
    <location>
        <begin position="86"/>
        <end position="100"/>
    </location>
</feature>
<proteinExistence type="predicted"/>
<evidence type="ECO:0000259" key="7">
    <source>
        <dbReference type="PROSITE" id="PS50011"/>
    </source>
</evidence>
<feature type="compositionally biased region" description="Polar residues" evidence="6">
    <location>
        <begin position="187"/>
        <end position="215"/>
    </location>
</feature>
<dbReference type="Pfam" id="PF00069">
    <property type="entry name" value="Pkinase"/>
    <property type="match status" value="1"/>
</dbReference>
<dbReference type="GO" id="GO:0004674">
    <property type="term" value="F:protein serine/threonine kinase activity"/>
    <property type="evidence" value="ECO:0007669"/>
    <property type="project" value="UniProtKB-KW"/>
</dbReference>
<keyword evidence="2" id="KW-0808">Transferase</keyword>
<dbReference type="InterPro" id="IPR008271">
    <property type="entry name" value="Ser/Thr_kinase_AS"/>
</dbReference>
<dbReference type="PANTHER" id="PTHR24345:SF0">
    <property type="entry name" value="CELL CYCLE SERINE_THREONINE-PROTEIN KINASE CDC5_MSD2"/>
    <property type="match status" value="1"/>
</dbReference>
<dbReference type="PROSITE" id="PS50011">
    <property type="entry name" value="PROTEIN_KINASE_DOM"/>
    <property type="match status" value="1"/>
</dbReference>
<protein>
    <submittedName>
        <fullName evidence="8">Kinase-like protein</fullName>
    </submittedName>
</protein>
<accession>A0A2T4CET5</accession>
<evidence type="ECO:0000256" key="3">
    <source>
        <dbReference type="ARBA" id="ARBA00022741"/>
    </source>
</evidence>
<dbReference type="InterPro" id="IPR000719">
    <property type="entry name" value="Prot_kinase_dom"/>
</dbReference>
<dbReference type="SMART" id="SM00220">
    <property type="entry name" value="S_TKc"/>
    <property type="match status" value="1"/>
</dbReference>
<dbReference type="GO" id="GO:0005524">
    <property type="term" value="F:ATP binding"/>
    <property type="evidence" value="ECO:0007669"/>
    <property type="project" value="UniProtKB-KW"/>
</dbReference>
<name>A0A2T4CET5_TRILO</name>
<dbReference type="PANTHER" id="PTHR24345">
    <property type="entry name" value="SERINE/THREONINE-PROTEIN KINASE PLK"/>
    <property type="match status" value="1"/>
</dbReference>
<evidence type="ECO:0000256" key="6">
    <source>
        <dbReference type="SAM" id="MobiDB-lite"/>
    </source>
</evidence>
<keyword evidence="4 8" id="KW-0418">Kinase</keyword>
<feature type="compositionally biased region" description="Acidic residues" evidence="6">
    <location>
        <begin position="71"/>
        <end position="80"/>
    </location>
</feature>
<dbReference type="Gene3D" id="1.10.510.10">
    <property type="entry name" value="Transferase(Phosphotransferase) domain 1"/>
    <property type="match status" value="1"/>
</dbReference>
<feature type="compositionally biased region" description="Basic and acidic residues" evidence="6">
    <location>
        <begin position="101"/>
        <end position="111"/>
    </location>
</feature>
<dbReference type="AlphaFoldDB" id="A0A2T4CET5"/>
<dbReference type="SUPFAM" id="SSF56112">
    <property type="entry name" value="Protein kinase-like (PK-like)"/>
    <property type="match status" value="1"/>
</dbReference>
<feature type="region of interest" description="Disordered" evidence="6">
    <location>
        <begin position="244"/>
        <end position="307"/>
    </location>
</feature>
<feature type="domain" description="Protein kinase" evidence="7">
    <location>
        <begin position="440"/>
        <end position="743"/>
    </location>
</feature>